<dbReference type="EMBL" id="JBJJXI010000073">
    <property type="protein sequence ID" value="KAL3396182.1"/>
    <property type="molecule type" value="Genomic_DNA"/>
</dbReference>
<dbReference type="PANTHER" id="PTHR47094:SF1">
    <property type="entry name" value="RING-TYPE E3 UBIQUITIN TRANSFERASE"/>
    <property type="match status" value="1"/>
</dbReference>
<dbReference type="SMART" id="SM00184">
    <property type="entry name" value="RING"/>
    <property type="match status" value="2"/>
</dbReference>
<feature type="region of interest" description="Disordered" evidence="5">
    <location>
        <begin position="85"/>
        <end position="113"/>
    </location>
</feature>
<dbReference type="InterPro" id="IPR017907">
    <property type="entry name" value="Znf_RING_CS"/>
</dbReference>
<organism evidence="7 8">
    <name type="scientific">Trichogramma kaykai</name>
    <dbReference type="NCBI Taxonomy" id="54128"/>
    <lineage>
        <taxon>Eukaryota</taxon>
        <taxon>Metazoa</taxon>
        <taxon>Ecdysozoa</taxon>
        <taxon>Arthropoda</taxon>
        <taxon>Hexapoda</taxon>
        <taxon>Insecta</taxon>
        <taxon>Pterygota</taxon>
        <taxon>Neoptera</taxon>
        <taxon>Endopterygota</taxon>
        <taxon>Hymenoptera</taxon>
        <taxon>Apocrita</taxon>
        <taxon>Proctotrupomorpha</taxon>
        <taxon>Chalcidoidea</taxon>
        <taxon>Trichogrammatidae</taxon>
        <taxon>Trichogramma</taxon>
    </lineage>
</organism>
<feature type="region of interest" description="Disordered" evidence="5">
    <location>
        <begin position="31"/>
        <end position="52"/>
    </location>
</feature>
<evidence type="ECO:0000256" key="2">
    <source>
        <dbReference type="ARBA" id="ARBA00022771"/>
    </source>
</evidence>
<dbReference type="SUPFAM" id="SSF57850">
    <property type="entry name" value="RING/U-box"/>
    <property type="match status" value="1"/>
</dbReference>
<name>A0ABD2WTD1_9HYME</name>
<dbReference type="PANTHER" id="PTHR47094">
    <property type="entry name" value="ELFLESS, ISOFORM B"/>
    <property type="match status" value="1"/>
</dbReference>
<evidence type="ECO:0000256" key="1">
    <source>
        <dbReference type="ARBA" id="ARBA00022723"/>
    </source>
</evidence>
<keyword evidence="1" id="KW-0479">Metal-binding</keyword>
<keyword evidence="2 4" id="KW-0863">Zinc-finger</keyword>
<evidence type="ECO:0000313" key="8">
    <source>
        <dbReference type="Proteomes" id="UP001627154"/>
    </source>
</evidence>
<proteinExistence type="predicted"/>
<dbReference type="Gene3D" id="3.30.40.10">
    <property type="entry name" value="Zinc/RING finger domain, C3HC4 (zinc finger)"/>
    <property type="match status" value="1"/>
</dbReference>
<dbReference type="Proteomes" id="UP001627154">
    <property type="component" value="Unassembled WGS sequence"/>
</dbReference>
<evidence type="ECO:0000259" key="6">
    <source>
        <dbReference type="PROSITE" id="PS50089"/>
    </source>
</evidence>
<keyword evidence="8" id="KW-1185">Reference proteome</keyword>
<dbReference type="InterPro" id="IPR013083">
    <property type="entry name" value="Znf_RING/FYVE/PHD"/>
</dbReference>
<reference evidence="7 8" key="1">
    <citation type="journal article" date="2024" name="bioRxiv">
        <title>A reference genome for Trichogramma kaykai: A tiny desert-dwelling parasitoid wasp with competing sex-ratio distorters.</title>
        <authorList>
            <person name="Culotta J."/>
            <person name="Lindsey A.R."/>
        </authorList>
    </citation>
    <scope>NUCLEOTIDE SEQUENCE [LARGE SCALE GENOMIC DNA]</scope>
    <source>
        <strain evidence="7 8">KSX58</strain>
    </source>
</reference>
<dbReference type="GO" id="GO:0008270">
    <property type="term" value="F:zinc ion binding"/>
    <property type="evidence" value="ECO:0007669"/>
    <property type="project" value="UniProtKB-KW"/>
</dbReference>
<dbReference type="PROSITE" id="PS00518">
    <property type="entry name" value="ZF_RING_1"/>
    <property type="match status" value="1"/>
</dbReference>
<evidence type="ECO:0000256" key="5">
    <source>
        <dbReference type="SAM" id="MobiDB-lite"/>
    </source>
</evidence>
<evidence type="ECO:0000256" key="4">
    <source>
        <dbReference type="PROSITE-ProRule" id="PRU00175"/>
    </source>
</evidence>
<gene>
    <name evidence="7" type="ORF">TKK_009779</name>
</gene>
<comment type="caution">
    <text evidence="7">The sequence shown here is derived from an EMBL/GenBank/DDBJ whole genome shotgun (WGS) entry which is preliminary data.</text>
</comment>
<keyword evidence="3" id="KW-0862">Zinc</keyword>
<protein>
    <recommendedName>
        <fullName evidence="6">RING-type domain-containing protein</fullName>
    </recommendedName>
</protein>
<evidence type="ECO:0000313" key="7">
    <source>
        <dbReference type="EMBL" id="KAL3396182.1"/>
    </source>
</evidence>
<feature type="compositionally biased region" description="Basic and acidic residues" evidence="5">
    <location>
        <begin position="97"/>
        <end position="113"/>
    </location>
</feature>
<dbReference type="InterPro" id="IPR001841">
    <property type="entry name" value="Znf_RING"/>
</dbReference>
<dbReference type="AlphaFoldDB" id="A0ABD2WTD1"/>
<sequence>MANFCSTSTVKLIGDGLQVLNSSGFMSHWFRSQNQSDGSEKRNNSAKRLSRKPTVYDELEEHIYGVMQVVKPALELKELLRIGTRGPTSSSISGSKSAEKSSRYRDRQYSPDEKFRYFTPQKGSYGSGPSNYLDASQRNFSPIEKKPLNMHSHSRKKLDREFEQEVYPSNNHKYPNDSSCSSDEDIFCYNCKTAKALVQLPCKQYLCIRCNAKIQHHAECKQCQKLLSYEMLGKPEKIQGMCIWQPRLINTCALLLAGFFFPVQADITMPRKAKKQKLADPIDFIDLTQDSPCRINPTVRISNRDSTETLSNDDVIMVVDDTANATCRNPFYSKTKNSGLEKTICLTDSLSDLSSENELKASADVDSNKQHLTCPVCLEDLTNENIKTMSTPCGHVYCMECLKAVTETNKKCSLCQRKITFSKCIRLHI</sequence>
<dbReference type="InterPro" id="IPR049627">
    <property type="entry name" value="SLX8"/>
</dbReference>
<feature type="domain" description="RING-type" evidence="6">
    <location>
        <begin position="374"/>
        <end position="416"/>
    </location>
</feature>
<evidence type="ECO:0000256" key="3">
    <source>
        <dbReference type="ARBA" id="ARBA00022833"/>
    </source>
</evidence>
<dbReference type="Pfam" id="PF13639">
    <property type="entry name" value="zf-RING_2"/>
    <property type="match status" value="1"/>
</dbReference>
<dbReference type="PROSITE" id="PS50089">
    <property type="entry name" value="ZF_RING_2"/>
    <property type="match status" value="1"/>
</dbReference>
<accession>A0ABD2WTD1</accession>